<name>A0A2A9HFS1_TEPT2</name>
<dbReference type="CDD" id="cd08070">
    <property type="entry name" value="MPN_like"/>
    <property type="match status" value="1"/>
</dbReference>
<evidence type="ECO:0000256" key="4">
    <source>
        <dbReference type="ARBA" id="ARBA00022833"/>
    </source>
</evidence>
<evidence type="ECO:0000259" key="6">
    <source>
        <dbReference type="PROSITE" id="PS50249"/>
    </source>
</evidence>
<keyword evidence="3" id="KW-0378">Hydrolase</keyword>
<evidence type="ECO:0000313" key="7">
    <source>
        <dbReference type="EMBL" id="PFG73992.1"/>
    </source>
</evidence>
<evidence type="ECO:0000256" key="3">
    <source>
        <dbReference type="ARBA" id="ARBA00022801"/>
    </source>
</evidence>
<keyword evidence="8" id="KW-1185">Reference proteome</keyword>
<keyword evidence="7" id="KW-0647">Proteasome</keyword>
<dbReference type="InterPro" id="IPR028090">
    <property type="entry name" value="JAB_dom_prok"/>
</dbReference>
<gene>
    <name evidence="7" type="ORF">A9A59_1199</name>
</gene>
<reference evidence="7 8" key="1">
    <citation type="submission" date="2017-09" db="EMBL/GenBank/DDBJ databases">
        <title>Sequencing the genomes of two abundant thermophiles in Great Basin hot springs: Thermocrinis jamiesonii and novel Chloroflexi Thermoflexus hugenholtzii.</title>
        <authorList>
            <person name="Hedlund B."/>
        </authorList>
    </citation>
    <scope>NUCLEOTIDE SEQUENCE [LARGE SCALE GENOMIC DNA]</scope>
    <source>
        <strain evidence="7 8">G233</strain>
    </source>
</reference>
<evidence type="ECO:0000256" key="5">
    <source>
        <dbReference type="ARBA" id="ARBA00023049"/>
    </source>
</evidence>
<protein>
    <submittedName>
        <fullName evidence="7">Proteasome lid subunit RPN8/RPN11</fullName>
    </submittedName>
</protein>
<dbReference type="PANTHER" id="PTHR34858:SF1">
    <property type="entry name" value="CYSO-CYSTEINE PEPTIDASE"/>
    <property type="match status" value="1"/>
</dbReference>
<sequence length="140" mass="15460">MAIAIRLTRAQLDQMIAHALEDAPIEACGLIAARNGVVTEIRRARNAENSPYRFSIDPLETRRHEEAIDAAGAELAGFYHSHTGSPPIPSPTDIRMMGPFFGPPFVHFVIGVADRANPEVRAWYIQDGQPIEQEFEILPG</sequence>
<evidence type="ECO:0000256" key="1">
    <source>
        <dbReference type="ARBA" id="ARBA00022670"/>
    </source>
</evidence>
<dbReference type="AlphaFoldDB" id="A0A2A9HFS1"/>
<evidence type="ECO:0000313" key="8">
    <source>
        <dbReference type="Proteomes" id="UP000223071"/>
    </source>
</evidence>
<dbReference type="SUPFAM" id="SSF102712">
    <property type="entry name" value="JAB1/MPN domain"/>
    <property type="match status" value="1"/>
</dbReference>
<dbReference type="InterPro" id="IPR051929">
    <property type="entry name" value="VirAsm_ModProt"/>
</dbReference>
<evidence type="ECO:0000256" key="2">
    <source>
        <dbReference type="ARBA" id="ARBA00022723"/>
    </source>
</evidence>
<dbReference type="RefSeq" id="WP_098503414.1">
    <property type="nucleotide sequence ID" value="NZ_PDJQ01000001.1"/>
</dbReference>
<keyword evidence="2" id="KW-0479">Metal-binding</keyword>
<dbReference type="EMBL" id="PDJQ01000001">
    <property type="protein sequence ID" value="PFG73992.1"/>
    <property type="molecule type" value="Genomic_DNA"/>
</dbReference>
<feature type="domain" description="MPN" evidence="6">
    <location>
        <begin position="5"/>
        <end position="129"/>
    </location>
</feature>
<dbReference type="Pfam" id="PF14464">
    <property type="entry name" value="Prok-JAB"/>
    <property type="match status" value="1"/>
</dbReference>
<dbReference type="GO" id="GO:0008235">
    <property type="term" value="F:metalloexopeptidase activity"/>
    <property type="evidence" value="ECO:0007669"/>
    <property type="project" value="TreeGrafter"/>
</dbReference>
<dbReference type="GO" id="GO:0006508">
    <property type="term" value="P:proteolysis"/>
    <property type="evidence" value="ECO:0007669"/>
    <property type="project" value="UniProtKB-KW"/>
</dbReference>
<keyword evidence="4" id="KW-0862">Zinc</keyword>
<dbReference type="GO" id="GO:0008270">
    <property type="term" value="F:zinc ion binding"/>
    <property type="evidence" value="ECO:0007669"/>
    <property type="project" value="TreeGrafter"/>
</dbReference>
<comment type="caution">
    <text evidence="7">The sequence shown here is derived from an EMBL/GenBank/DDBJ whole genome shotgun (WGS) entry which is preliminary data.</text>
</comment>
<dbReference type="InterPro" id="IPR037518">
    <property type="entry name" value="MPN"/>
</dbReference>
<dbReference type="PROSITE" id="PS50249">
    <property type="entry name" value="MPN"/>
    <property type="match status" value="1"/>
</dbReference>
<keyword evidence="1" id="KW-0645">Protease</keyword>
<organism evidence="7 8">
    <name type="scientific">Tepidiforma thermophila (strain KCTC 52669 / CGMCC 1.13589 / G233)</name>
    <dbReference type="NCBI Taxonomy" id="2761530"/>
    <lineage>
        <taxon>Bacteria</taxon>
        <taxon>Bacillati</taxon>
        <taxon>Chloroflexota</taxon>
        <taxon>Tepidiformia</taxon>
        <taxon>Tepidiformales</taxon>
        <taxon>Tepidiformaceae</taxon>
        <taxon>Tepidiforma</taxon>
    </lineage>
</organism>
<dbReference type="PANTHER" id="PTHR34858">
    <property type="entry name" value="CYSO-CYSTEINE PEPTIDASE"/>
    <property type="match status" value="1"/>
</dbReference>
<keyword evidence="5" id="KW-0482">Metalloprotease</keyword>
<dbReference type="Proteomes" id="UP000223071">
    <property type="component" value="Unassembled WGS sequence"/>
</dbReference>
<proteinExistence type="predicted"/>
<dbReference type="GO" id="GO:0000502">
    <property type="term" value="C:proteasome complex"/>
    <property type="evidence" value="ECO:0007669"/>
    <property type="project" value="UniProtKB-KW"/>
</dbReference>
<accession>A0A2A9HFS1</accession>
<dbReference type="Gene3D" id="3.40.140.10">
    <property type="entry name" value="Cytidine Deaminase, domain 2"/>
    <property type="match status" value="1"/>
</dbReference>